<dbReference type="OrthoDB" id="5550464at2759"/>
<keyword evidence="4" id="KW-1185">Reference proteome</keyword>
<dbReference type="PANTHER" id="PTHR33643">
    <property type="entry name" value="UREASE ACCESSORY PROTEIN D"/>
    <property type="match status" value="1"/>
</dbReference>
<evidence type="ECO:0000256" key="1">
    <source>
        <dbReference type="ARBA" id="ARBA00007177"/>
    </source>
</evidence>
<dbReference type="PANTHER" id="PTHR33643:SF1">
    <property type="entry name" value="UREASE ACCESSORY PROTEIN D"/>
    <property type="match status" value="1"/>
</dbReference>
<keyword evidence="2" id="KW-0143">Chaperone</keyword>
<accession>A0A1V9YN78</accession>
<dbReference type="AlphaFoldDB" id="A0A1V9YN78"/>
<dbReference type="Pfam" id="PF01774">
    <property type="entry name" value="UreD"/>
    <property type="match status" value="1"/>
</dbReference>
<name>A0A1V9YN78_ACHHY</name>
<dbReference type="EMBL" id="JNBR01001456">
    <property type="protein sequence ID" value="OQR87236.1"/>
    <property type="molecule type" value="Genomic_DNA"/>
</dbReference>
<gene>
    <name evidence="3" type="ORF">ACHHYP_09336</name>
</gene>
<dbReference type="Proteomes" id="UP000243579">
    <property type="component" value="Unassembled WGS sequence"/>
</dbReference>
<evidence type="ECO:0000313" key="3">
    <source>
        <dbReference type="EMBL" id="OQR87236.1"/>
    </source>
</evidence>
<comment type="caution">
    <text evidence="3">The sequence shown here is derived from an EMBL/GenBank/DDBJ whole genome shotgun (WGS) entry which is preliminary data.</text>
</comment>
<sequence>MGTAEPWTGKLTFEYVAATGATLATHEYATYPLKFLRPTSMIAPGHHSNVTCILGYGGGLVARDRTKICVHAGASTSVVLCTQATTKVFKCIRNGPAVEDDRTKQELYVTVDADAIFVLVPDPVTCFDDAKYVQRQVFSMDATATLVVLDWLTSGRQARGEHWAFASYESYNEIAITRDGEMVETLVADRTRLRQDELIPLADRMGGMHVMGTLVLTGLRVQNLVSDLLAQGARKHLAQHMTPVPSGQLLPPTTSLVRAAISPLGKHGAIIRFCSPSTDEAYSYIKTVLAPLHELVGFQCFQENR</sequence>
<dbReference type="InterPro" id="IPR002669">
    <property type="entry name" value="UreD"/>
</dbReference>
<proteinExistence type="inferred from homology"/>
<dbReference type="STRING" id="1202772.A0A1V9YN78"/>
<reference evidence="3 4" key="1">
    <citation type="journal article" date="2014" name="Genome Biol. Evol.">
        <title>The secreted proteins of Achlya hypogyna and Thraustotheca clavata identify the ancestral oomycete secretome and reveal gene acquisitions by horizontal gene transfer.</title>
        <authorList>
            <person name="Misner I."/>
            <person name="Blouin N."/>
            <person name="Leonard G."/>
            <person name="Richards T.A."/>
            <person name="Lane C.E."/>
        </authorList>
    </citation>
    <scope>NUCLEOTIDE SEQUENCE [LARGE SCALE GENOMIC DNA]</scope>
    <source>
        <strain evidence="3 4">ATCC 48635</strain>
    </source>
</reference>
<dbReference type="HAMAP" id="MF_01384">
    <property type="entry name" value="UreD"/>
    <property type="match status" value="1"/>
</dbReference>
<evidence type="ECO:0000256" key="2">
    <source>
        <dbReference type="ARBA" id="ARBA00023186"/>
    </source>
</evidence>
<protein>
    <recommendedName>
        <fullName evidence="5">Urease accessory protein UreD</fullName>
    </recommendedName>
</protein>
<evidence type="ECO:0008006" key="5">
    <source>
        <dbReference type="Google" id="ProtNLM"/>
    </source>
</evidence>
<dbReference type="GO" id="GO:0016151">
    <property type="term" value="F:nickel cation binding"/>
    <property type="evidence" value="ECO:0007669"/>
    <property type="project" value="InterPro"/>
</dbReference>
<organism evidence="3 4">
    <name type="scientific">Achlya hypogyna</name>
    <name type="common">Oomycete</name>
    <name type="synonym">Protoachlya hypogyna</name>
    <dbReference type="NCBI Taxonomy" id="1202772"/>
    <lineage>
        <taxon>Eukaryota</taxon>
        <taxon>Sar</taxon>
        <taxon>Stramenopiles</taxon>
        <taxon>Oomycota</taxon>
        <taxon>Saprolegniomycetes</taxon>
        <taxon>Saprolegniales</taxon>
        <taxon>Achlyaceae</taxon>
        <taxon>Achlya</taxon>
    </lineage>
</organism>
<evidence type="ECO:0000313" key="4">
    <source>
        <dbReference type="Proteomes" id="UP000243579"/>
    </source>
</evidence>
<comment type="similarity">
    <text evidence="1">Belongs to the UreD family.</text>
</comment>